<evidence type="ECO:0000256" key="6">
    <source>
        <dbReference type="HAMAP-Rule" id="MF_00900"/>
    </source>
</evidence>
<dbReference type="InterPro" id="IPR032305">
    <property type="entry name" value="GTP-bd_M"/>
</dbReference>
<feature type="binding site" evidence="8">
    <location>
        <position position="279"/>
    </location>
    <ligand>
        <name>Mg(2+)</name>
        <dbReference type="ChEBI" id="CHEBI:18420"/>
    </ligand>
</feature>
<dbReference type="GO" id="GO:0043022">
    <property type="term" value="F:ribosome binding"/>
    <property type="evidence" value="ECO:0007669"/>
    <property type="project" value="TreeGrafter"/>
</dbReference>
<dbReference type="InterPro" id="IPR025121">
    <property type="entry name" value="GTPase_HflX_N"/>
</dbReference>
<dbReference type="GO" id="GO:0046872">
    <property type="term" value="F:metal ion binding"/>
    <property type="evidence" value="ECO:0007669"/>
    <property type="project" value="UniProtKB-KW"/>
</dbReference>
<feature type="domain" description="Hflx-type G" evidence="10">
    <location>
        <begin position="218"/>
        <end position="417"/>
    </location>
</feature>
<dbReference type="PANTHER" id="PTHR10229:SF0">
    <property type="entry name" value="GTP-BINDING PROTEIN 6-RELATED"/>
    <property type="match status" value="1"/>
</dbReference>
<name>A0A1G5S4U0_9FIRM</name>
<comment type="similarity">
    <text evidence="6">Belongs to the TRAFAC class OBG-HflX-like GTPase superfamily. HflX GTPase family.</text>
</comment>
<dbReference type="STRING" id="1120920.SAMN03080599_02736"/>
<dbReference type="InterPro" id="IPR027417">
    <property type="entry name" value="P-loop_NTPase"/>
</dbReference>
<dbReference type="Pfam" id="PF16360">
    <property type="entry name" value="GTP-bdg_M"/>
    <property type="match status" value="1"/>
</dbReference>
<dbReference type="NCBIfam" id="TIGR03156">
    <property type="entry name" value="GTP_HflX"/>
    <property type="match status" value="1"/>
</dbReference>
<dbReference type="PIRSF" id="PIRSF006809">
    <property type="entry name" value="GTP-binding_hflX_prd"/>
    <property type="match status" value="1"/>
</dbReference>
<dbReference type="InterPro" id="IPR030394">
    <property type="entry name" value="G_HFLX_dom"/>
</dbReference>
<comment type="subcellular location">
    <subcellularLocation>
        <location evidence="6">Cytoplasm</location>
    </subcellularLocation>
    <text evidence="6">May associate with membranes.</text>
</comment>
<evidence type="ECO:0000256" key="8">
    <source>
        <dbReference type="PIRSR" id="PIRSR006809-2"/>
    </source>
</evidence>
<keyword evidence="12" id="KW-1185">Reference proteome</keyword>
<dbReference type="GO" id="GO:0005737">
    <property type="term" value="C:cytoplasm"/>
    <property type="evidence" value="ECO:0007669"/>
    <property type="project" value="UniProtKB-SubCell"/>
</dbReference>
<keyword evidence="1 6" id="KW-0963">Cytoplasm</keyword>
<evidence type="ECO:0000256" key="4">
    <source>
        <dbReference type="ARBA" id="ARBA00022842"/>
    </source>
</evidence>
<dbReference type="PANTHER" id="PTHR10229">
    <property type="entry name" value="GTP-BINDING PROTEIN HFLX"/>
    <property type="match status" value="1"/>
</dbReference>
<evidence type="ECO:0000259" key="10">
    <source>
        <dbReference type="PROSITE" id="PS51705"/>
    </source>
</evidence>
<dbReference type="RefSeq" id="WP_092592428.1">
    <property type="nucleotide sequence ID" value="NZ_FMWL01000018.1"/>
</dbReference>
<dbReference type="PRINTS" id="PR00326">
    <property type="entry name" value="GTP1OBG"/>
</dbReference>
<dbReference type="PROSITE" id="PS51705">
    <property type="entry name" value="G_HFLX"/>
    <property type="match status" value="1"/>
</dbReference>
<evidence type="ECO:0000256" key="2">
    <source>
        <dbReference type="ARBA" id="ARBA00022723"/>
    </source>
</evidence>
<proteinExistence type="inferred from homology"/>
<accession>A0A1G5S4U0</accession>
<dbReference type="Pfam" id="PF01926">
    <property type="entry name" value="MMR_HSR1"/>
    <property type="match status" value="1"/>
</dbReference>
<dbReference type="Gene3D" id="3.40.50.300">
    <property type="entry name" value="P-loop containing nucleotide triphosphate hydrolases"/>
    <property type="match status" value="1"/>
</dbReference>
<feature type="region of interest" description="Disordered" evidence="9">
    <location>
        <begin position="244"/>
        <end position="265"/>
    </location>
</feature>
<reference evidence="11 12" key="1">
    <citation type="submission" date="2016-10" db="EMBL/GenBank/DDBJ databases">
        <authorList>
            <person name="de Groot N.N."/>
        </authorList>
    </citation>
    <scope>NUCLEOTIDE SEQUENCE [LARGE SCALE GENOMIC DNA]</scope>
    <source>
        <strain evidence="11 12">DSM 2784</strain>
    </source>
</reference>
<gene>
    <name evidence="6" type="primary">hflX</name>
    <name evidence="11" type="ORF">SAMN03080599_02736</name>
</gene>
<organism evidence="11 12">
    <name type="scientific">Acidaminobacter hydrogenoformans DSM 2784</name>
    <dbReference type="NCBI Taxonomy" id="1120920"/>
    <lineage>
        <taxon>Bacteria</taxon>
        <taxon>Bacillati</taxon>
        <taxon>Bacillota</taxon>
        <taxon>Clostridia</taxon>
        <taxon>Peptostreptococcales</taxon>
        <taxon>Acidaminobacteraceae</taxon>
        <taxon>Acidaminobacter</taxon>
    </lineage>
</organism>
<dbReference type="GO" id="GO:0003924">
    <property type="term" value="F:GTPase activity"/>
    <property type="evidence" value="ECO:0007669"/>
    <property type="project" value="UniProtKB-UniRule"/>
</dbReference>
<dbReference type="Gene3D" id="6.10.250.2860">
    <property type="match status" value="1"/>
</dbReference>
<feature type="binding site" evidence="7">
    <location>
        <begin position="224"/>
        <end position="231"/>
    </location>
    <ligand>
        <name>GTP</name>
        <dbReference type="ChEBI" id="CHEBI:37565"/>
    </ligand>
</feature>
<keyword evidence="3 6" id="KW-0547">Nucleotide-binding</keyword>
<evidence type="ECO:0000256" key="9">
    <source>
        <dbReference type="SAM" id="MobiDB-lite"/>
    </source>
</evidence>
<dbReference type="CDD" id="cd01878">
    <property type="entry name" value="HflX"/>
    <property type="match status" value="1"/>
</dbReference>
<keyword evidence="2 8" id="KW-0479">Metal-binding</keyword>
<evidence type="ECO:0000256" key="5">
    <source>
        <dbReference type="ARBA" id="ARBA00023134"/>
    </source>
</evidence>
<dbReference type="GO" id="GO:0005525">
    <property type="term" value="F:GTP binding"/>
    <property type="evidence" value="ECO:0007669"/>
    <property type="project" value="UniProtKB-UniRule"/>
</dbReference>
<dbReference type="SUPFAM" id="SSF52540">
    <property type="entry name" value="P-loop containing nucleoside triphosphate hydrolases"/>
    <property type="match status" value="1"/>
</dbReference>
<dbReference type="HAMAP" id="MF_00900">
    <property type="entry name" value="GTPase_HflX"/>
    <property type="match status" value="1"/>
</dbReference>
<dbReference type="OrthoDB" id="9812272at2"/>
<feature type="compositionally biased region" description="Low complexity" evidence="9">
    <location>
        <begin position="248"/>
        <end position="264"/>
    </location>
</feature>
<keyword evidence="5 6" id="KW-0342">GTP-binding</keyword>
<keyword evidence="4 8" id="KW-0460">Magnesium</keyword>
<dbReference type="Pfam" id="PF13167">
    <property type="entry name" value="GTP-bdg_N"/>
    <property type="match status" value="1"/>
</dbReference>
<dbReference type="InterPro" id="IPR042108">
    <property type="entry name" value="GTPase_HflX_N_sf"/>
</dbReference>
<sequence length="486" mass="54301">MNQDNTNVKEREDKNSTYFETSGSLTERAILVGLGDDREEIDIEYSMHELEELVMAADAEVVGSTVQNKRIIDVATYIGSGKVQEVKQLAEANEANVIVFNDELSGSQIRNLEGEIGLKVIDRTALILDIFARRAQSRTSKLQIELAQLGYRLPRLTGYGNALSRTGGGIGTRGPGEQKLEIDKRRIRERISDIRHELKEETKVRETQKAGRQRGGEPLVALVGYTNAGKSSVMNRMLEMVVKGPSAGGSEKSGGSQDGSQDQGDSVKRVFEKDMLFATLDTYHRRVEFEDNKAMVLVDTVGFVSKLPHKLVEAFKATLEEVRDADLLLHVVDVTNENVHNQIAITEKVLRELDAFGKPTLLLLNKIDLLSTEDHDTVMVPRAGMFDGYEALRISARTGEGFDTLFETLRGKVFRGHVRVHMLIPYSEGAVYSYLCDHHHVMQTEYVEAGTLIEVELDSKDYQRYKRFEVRPDGLPAPGSGVREDE</sequence>
<feature type="binding site" evidence="8">
    <location>
        <position position="231"/>
    </location>
    <ligand>
        <name>Mg(2+)</name>
        <dbReference type="ChEBI" id="CHEBI:18420"/>
    </ligand>
</feature>
<dbReference type="Proteomes" id="UP000199208">
    <property type="component" value="Unassembled WGS sequence"/>
</dbReference>
<feature type="binding site" evidence="7">
    <location>
        <begin position="277"/>
        <end position="281"/>
    </location>
    <ligand>
        <name>GTP</name>
        <dbReference type="ChEBI" id="CHEBI:37565"/>
    </ligand>
</feature>
<dbReference type="FunFam" id="3.40.50.11060:FF:000001">
    <property type="entry name" value="GTPase HflX"/>
    <property type="match status" value="1"/>
</dbReference>
<dbReference type="AlphaFoldDB" id="A0A1G5S4U0"/>
<feature type="binding site" evidence="7">
    <location>
        <begin position="365"/>
        <end position="368"/>
    </location>
    <ligand>
        <name>GTP</name>
        <dbReference type="ChEBI" id="CHEBI:37565"/>
    </ligand>
</feature>
<evidence type="ECO:0000256" key="7">
    <source>
        <dbReference type="PIRSR" id="PIRSR006809-1"/>
    </source>
</evidence>
<dbReference type="InterPro" id="IPR006073">
    <property type="entry name" value="GTP-bd"/>
</dbReference>
<comment type="cofactor">
    <cofactor evidence="8">
        <name>Mg(2+)</name>
        <dbReference type="ChEBI" id="CHEBI:18420"/>
    </cofactor>
</comment>
<protein>
    <recommendedName>
        <fullName evidence="6">GTPase HflX</fullName>
    </recommendedName>
    <alternativeName>
        <fullName evidence="6">GTP-binding protein HflX</fullName>
    </alternativeName>
</protein>
<comment type="function">
    <text evidence="6">GTPase that associates with the 50S ribosomal subunit and may have a role during protein synthesis or ribosome biogenesis.</text>
</comment>
<evidence type="ECO:0000256" key="3">
    <source>
        <dbReference type="ARBA" id="ARBA00022741"/>
    </source>
</evidence>
<comment type="subunit">
    <text evidence="6">Monomer. Associates with the 50S ribosomal subunit.</text>
</comment>
<evidence type="ECO:0000256" key="1">
    <source>
        <dbReference type="ARBA" id="ARBA00022490"/>
    </source>
</evidence>
<dbReference type="InterPro" id="IPR016496">
    <property type="entry name" value="GTPase_HflX"/>
</dbReference>
<feature type="binding site" evidence="7">
    <location>
        <begin position="395"/>
        <end position="397"/>
    </location>
    <ligand>
        <name>GTP</name>
        <dbReference type="ChEBI" id="CHEBI:37565"/>
    </ligand>
</feature>
<feature type="binding site" evidence="7">
    <location>
        <begin position="299"/>
        <end position="302"/>
    </location>
    <ligand>
        <name>GTP</name>
        <dbReference type="ChEBI" id="CHEBI:37565"/>
    </ligand>
</feature>
<evidence type="ECO:0000313" key="12">
    <source>
        <dbReference type="Proteomes" id="UP000199208"/>
    </source>
</evidence>
<dbReference type="Gene3D" id="3.40.50.11060">
    <property type="entry name" value="GTPase HflX, N-terminal domain"/>
    <property type="match status" value="1"/>
</dbReference>
<dbReference type="EMBL" id="FMWL01000018">
    <property type="protein sequence ID" value="SCZ81336.1"/>
    <property type="molecule type" value="Genomic_DNA"/>
</dbReference>
<evidence type="ECO:0000313" key="11">
    <source>
        <dbReference type="EMBL" id="SCZ81336.1"/>
    </source>
</evidence>